<evidence type="ECO:0000313" key="2">
    <source>
        <dbReference type="Proteomes" id="UP000770661"/>
    </source>
</evidence>
<organism evidence="1 2">
    <name type="scientific">Chionoecetes opilio</name>
    <name type="common">Atlantic snow crab</name>
    <name type="synonym">Cancer opilio</name>
    <dbReference type="NCBI Taxonomy" id="41210"/>
    <lineage>
        <taxon>Eukaryota</taxon>
        <taxon>Metazoa</taxon>
        <taxon>Ecdysozoa</taxon>
        <taxon>Arthropoda</taxon>
        <taxon>Crustacea</taxon>
        <taxon>Multicrustacea</taxon>
        <taxon>Malacostraca</taxon>
        <taxon>Eumalacostraca</taxon>
        <taxon>Eucarida</taxon>
        <taxon>Decapoda</taxon>
        <taxon>Pleocyemata</taxon>
        <taxon>Brachyura</taxon>
        <taxon>Eubrachyura</taxon>
        <taxon>Majoidea</taxon>
        <taxon>Majidae</taxon>
        <taxon>Chionoecetes</taxon>
    </lineage>
</organism>
<proteinExistence type="predicted"/>
<comment type="caution">
    <text evidence="1">The sequence shown here is derived from an EMBL/GenBank/DDBJ whole genome shotgun (WGS) entry which is preliminary data.</text>
</comment>
<protein>
    <submittedName>
        <fullName evidence="1">Uncharacterized protein</fullName>
    </submittedName>
</protein>
<evidence type="ECO:0000313" key="1">
    <source>
        <dbReference type="EMBL" id="KAG0729639.1"/>
    </source>
</evidence>
<accession>A0A8J4YS46</accession>
<name>A0A8J4YS46_CHIOP</name>
<dbReference type="EMBL" id="JACEEZ010000980">
    <property type="protein sequence ID" value="KAG0729639.1"/>
    <property type="molecule type" value="Genomic_DNA"/>
</dbReference>
<sequence length="180" mass="19978">MGCGPLLALLGKAFMLSPRCLDSRSLLSPDYFRVIPCCTNSKQRQGFVTRDWLILPTTIASTTSSHQNVRDFSVCNCVITIDSTRAPHNIATRSTRHELRLPRCRTSHAQQSVLVRVCSWPPSCHCSSSHVFLLPLMTLECLISGIPFALHIKNMRIFTIVPTATSAHYGTLHPCLVTTT</sequence>
<dbReference type="Proteomes" id="UP000770661">
    <property type="component" value="Unassembled WGS sequence"/>
</dbReference>
<gene>
    <name evidence="1" type="ORF">GWK47_029913</name>
</gene>
<reference evidence="1" key="1">
    <citation type="submission" date="2020-07" db="EMBL/GenBank/DDBJ databases">
        <title>The High-quality genome of the commercially important snow crab, Chionoecetes opilio.</title>
        <authorList>
            <person name="Jeong J.-H."/>
            <person name="Ryu S."/>
        </authorList>
    </citation>
    <scope>NUCLEOTIDE SEQUENCE</scope>
    <source>
        <strain evidence="1">MADBK_172401_WGS</strain>
        <tissue evidence="1">Digestive gland</tissue>
    </source>
</reference>
<keyword evidence="2" id="KW-1185">Reference proteome</keyword>
<dbReference type="AlphaFoldDB" id="A0A8J4YS46"/>